<reference evidence="5" key="2">
    <citation type="submission" date="2012-11" db="EMBL/GenBank/DDBJ databases">
        <authorList>
            <person name="Kuo A."/>
            <person name="Curtis B.A."/>
            <person name="Tanifuji G."/>
            <person name="Burki F."/>
            <person name="Gruber A."/>
            <person name="Irimia M."/>
            <person name="Maruyama S."/>
            <person name="Arias M.C."/>
            <person name="Ball S.G."/>
            <person name="Gile G.H."/>
            <person name="Hirakawa Y."/>
            <person name="Hopkins J.F."/>
            <person name="Rensing S.A."/>
            <person name="Schmutz J."/>
            <person name="Symeonidi A."/>
            <person name="Elias M."/>
            <person name="Eveleigh R.J."/>
            <person name="Herman E.K."/>
            <person name="Klute M.J."/>
            <person name="Nakayama T."/>
            <person name="Obornik M."/>
            <person name="Reyes-Prieto A."/>
            <person name="Armbrust E.V."/>
            <person name="Aves S.J."/>
            <person name="Beiko R.G."/>
            <person name="Coutinho P."/>
            <person name="Dacks J.B."/>
            <person name="Durnford D.G."/>
            <person name="Fast N.M."/>
            <person name="Green B.R."/>
            <person name="Grisdale C."/>
            <person name="Hempe F."/>
            <person name="Henrissat B."/>
            <person name="Hoppner M.P."/>
            <person name="Ishida K.-I."/>
            <person name="Kim E."/>
            <person name="Koreny L."/>
            <person name="Kroth P.G."/>
            <person name="Liu Y."/>
            <person name="Malik S.-B."/>
            <person name="Maier U.G."/>
            <person name="McRose D."/>
            <person name="Mock T."/>
            <person name="Neilson J.A."/>
            <person name="Onodera N.T."/>
            <person name="Poole A.M."/>
            <person name="Pritham E.J."/>
            <person name="Richards T.A."/>
            <person name="Rocap G."/>
            <person name="Roy S.W."/>
            <person name="Sarai C."/>
            <person name="Schaack S."/>
            <person name="Shirato S."/>
            <person name="Slamovits C.H."/>
            <person name="Spencer D.F."/>
            <person name="Suzuki S."/>
            <person name="Worden A.Z."/>
            <person name="Zauner S."/>
            <person name="Barry K."/>
            <person name="Bell C."/>
            <person name="Bharti A.K."/>
            <person name="Crow J.A."/>
            <person name="Grimwood J."/>
            <person name="Kramer R."/>
            <person name="Lindquist E."/>
            <person name="Lucas S."/>
            <person name="Salamov A."/>
            <person name="McFadden G.I."/>
            <person name="Lane C.E."/>
            <person name="Keeling P.J."/>
            <person name="Gray M.W."/>
            <person name="Grigoriev I.V."/>
            <person name="Archibald J.M."/>
        </authorList>
    </citation>
    <scope>NUCLEOTIDE SEQUENCE</scope>
    <source>
        <strain evidence="5">CCMP2712</strain>
    </source>
</reference>
<evidence type="ECO:0000256" key="2">
    <source>
        <dbReference type="SAM" id="SignalP"/>
    </source>
</evidence>
<keyword evidence="1" id="KW-1133">Transmembrane helix</keyword>
<feature type="transmembrane region" description="Helical" evidence="1">
    <location>
        <begin position="369"/>
        <end position="388"/>
    </location>
</feature>
<keyword evidence="1" id="KW-0472">Membrane</keyword>
<keyword evidence="1" id="KW-0812">Transmembrane</keyword>
<keyword evidence="5" id="KW-1185">Reference proteome</keyword>
<dbReference type="EMBL" id="JH993019">
    <property type="protein sequence ID" value="EKX42135.1"/>
    <property type="molecule type" value="Genomic_DNA"/>
</dbReference>
<dbReference type="Proteomes" id="UP000011087">
    <property type="component" value="Unassembled WGS sequence"/>
</dbReference>
<evidence type="ECO:0000313" key="3">
    <source>
        <dbReference type="EMBL" id="EKX42135.1"/>
    </source>
</evidence>
<feature type="signal peptide" evidence="2">
    <location>
        <begin position="1"/>
        <end position="23"/>
    </location>
</feature>
<evidence type="ECO:0000313" key="4">
    <source>
        <dbReference type="EnsemblProtists" id="EKX42135"/>
    </source>
</evidence>
<feature type="chain" id="PRO_5008770786" description="DOMON domain-containing protein" evidence="2">
    <location>
        <begin position="24"/>
        <end position="392"/>
    </location>
</feature>
<name>L1J216_GUITC</name>
<dbReference type="AlphaFoldDB" id="L1J216"/>
<accession>L1J216</accession>
<sequence>MRAAAYHAAALLLLLSSLPGSHCAYSFVKAEGKDICAGVIPDCANSKDCSSAAYGPCTAASPGPSAYVTVTPDSMAWIYDINTYATNANQVNMINSLTNVSINGFVKSQAGIKEGSAEYAYMMAGGLVGNTVQSCGYVGVINAIMTKGSISTKVIPVSWNAADNLPSDHKTYKNNVAYCIASTSNGACTGSNVTFVSGDIAFMAYGGTMGSNYVADPKATHLGLRLKMTVVDKSQTSANMTFNSQSKKLSEMSKVEVNNITFTLGGKLISLVLSKGFNYATAAGNPVSLSKYGSDTVNIRANAVTGDAMSVYFDILFPKKYFQTAGQTVLYGSAGAPTGRRATSTTPRQSRWVVGPPDVPIAPARSSAAGTPAFMALTLMVTAIAALFTTRA</sequence>
<dbReference type="HOGENOM" id="CLU_041070_0_0_1"/>
<dbReference type="EnsemblProtists" id="EKX42135">
    <property type="protein sequence ID" value="EKX42135"/>
    <property type="gene ID" value="GUITHDRAFT_111983"/>
</dbReference>
<gene>
    <name evidence="3" type="ORF">GUITHDRAFT_111983</name>
</gene>
<keyword evidence="2" id="KW-0732">Signal</keyword>
<evidence type="ECO:0000256" key="1">
    <source>
        <dbReference type="SAM" id="Phobius"/>
    </source>
</evidence>
<dbReference type="GeneID" id="17298781"/>
<reference evidence="4" key="3">
    <citation type="submission" date="2015-06" db="UniProtKB">
        <authorList>
            <consortium name="EnsemblProtists"/>
        </authorList>
    </citation>
    <scope>IDENTIFICATION</scope>
</reference>
<dbReference type="RefSeq" id="XP_005829115.1">
    <property type="nucleotide sequence ID" value="XM_005829058.1"/>
</dbReference>
<reference evidence="3 5" key="1">
    <citation type="journal article" date="2012" name="Nature">
        <title>Algal genomes reveal evolutionary mosaicism and the fate of nucleomorphs.</title>
        <authorList>
            <consortium name="DOE Joint Genome Institute"/>
            <person name="Curtis B.A."/>
            <person name="Tanifuji G."/>
            <person name="Burki F."/>
            <person name="Gruber A."/>
            <person name="Irimia M."/>
            <person name="Maruyama S."/>
            <person name="Arias M.C."/>
            <person name="Ball S.G."/>
            <person name="Gile G.H."/>
            <person name="Hirakawa Y."/>
            <person name="Hopkins J.F."/>
            <person name="Kuo A."/>
            <person name="Rensing S.A."/>
            <person name="Schmutz J."/>
            <person name="Symeonidi A."/>
            <person name="Elias M."/>
            <person name="Eveleigh R.J."/>
            <person name="Herman E.K."/>
            <person name="Klute M.J."/>
            <person name="Nakayama T."/>
            <person name="Obornik M."/>
            <person name="Reyes-Prieto A."/>
            <person name="Armbrust E.V."/>
            <person name="Aves S.J."/>
            <person name="Beiko R.G."/>
            <person name="Coutinho P."/>
            <person name="Dacks J.B."/>
            <person name="Durnford D.G."/>
            <person name="Fast N.M."/>
            <person name="Green B.R."/>
            <person name="Grisdale C.J."/>
            <person name="Hempel F."/>
            <person name="Henrissat B."/>
            <person name="Hoppner M.P."/>
            <person name="Ishida K."/>
            <person name="Kim E."/>
            <person name="Koreny L."/>
            <person name="Kroth P.G."/>
            <person name="Liu Y."/>
            <person name="Malik S.B."/>
            <person name="Maier U.G."/>
            <person name="McRose D."/>
            <person name="Mock T."/>
            <person name="Neilson J.A."/>
            <person name="Onodera N.T."/>
            <person name="Poole A.M."/>
            <person name="Pritham E.J."/>
            <person name="Richards T.A."/>
            <person name="Rocap G."/>
            <person name="Roy S.W."/>
            <person name="Sarai C."/>
            <person name="Schaack S."/>
            <person name="Shirato S."/>
            <person name="Slamovits C.H."/>
            <person name="Spencer D.F."/>
            <person name="Suzuki S."/>
            <person name="Worden A.Z."/>
            <person name="Zauner S."/>
            <person name="Barry K."/>
            <person name="Bell C."/>
            <person name="Bharti A.K."/>
            <person name="Crow J.A."/>
            <person name="Grimwood J."/>
            <person name="Kramer R."/>
            <person name="Lindquist E."/>
            <person name="Lucas S."/>
            <person name="Salamov A."/>
            <person name="McFadden G.I."/>
            <person name="Lane C.E."/>
            <person name="Keeling P.J."/>
            <person name="Gray M.W."/>
            <person name="Grigoriev I.V."/>
            <person name="Archibald J.M."/>
        </authorList>
    </citation>
    <scope>NUCLEOTIDE SEQUENCE</scope>
    <source>
        <strain evidence="3 5">CCMP2712</strain>
    </source>
</reference>
<proteinExistence type="predicted"/>
<evidence type="ECO:0008006" key="6">
    <source>
        <dbReference type="Google" id="ProtNLM"/>
    </source>
</evidence>
<evidence type="ECO:0000313" key="5">
    <source>
        <dbReference type="Proteomes" id="UP000011087"/>
    </source>
</evidence>
<dbReference type="PaxDb" id="55529-EKX42135"/>
<dbReference type="KEGG" id="gtt:GUITHDRAFT_111983"/>
<organism evidence="3">
    <name type="scientific">Guillardia theta (strain CCMP2712)</name>
    <name type="common">Cryptophyte</name>
    <dbReference type="NCBI Taxonomy" id="905079"/>
    <lineage>
        <taxon>Eukaryota</taxon>
        <taxon>Cryptophyceae</taxon>
        <taxon>Pyrenomonadales</taxon>
        <taxon>Geminigeraceae</taxon>
        <taxon>Guillardia</taxon>
    </lineage>
</organism>
<protein>
    <recommendedName>
        <fullName evidence="6">DOMON domain-containing protein</fullName>
    </recommendedName>
</protein>